<reference evidence="1 2" key="1">
    <citation type="submission" date="2023-05" db="EMBL/GenBank/DDBJ databases">
        <title>A 100% complete, gapless, phased diploid assembly of the Scenedesmus obliquus UTEX 3031 genome.</title>
        <authorList>
            <person name="Biondi T.C."/>
            <person name="Hanschen E.R."/>
            <person name="Kwon T."/>
            <person name="Eng W."/>
            <person name="Kruse C.P.S."/>
            <person name="Koehler S.I."/>
            <person name="Kunde Y."/>
            <person name="Gleasner C.D."/>
            <person name="You Mak K.T."/>
            <person name="Polle J."/>
            <person name="Hovde B.T."/>
            <person name="Starkenburg S.R."/>
        </authorList>
    </citation>
    <scope>NUCLEOTIDE SEQUENCE [LARGE SCALE GENOMIC DNA]</scope>
    <source>
        <strain evidence="1 2">DOE0152z</strain>
    </source>
</reference>
<protein>
    <submittedName>
        <fullName evidence="1">Uncharacterized protein</fullName>
    </submittedName>
</protein>
<evidence type="ECO:0000313" key="2">
    <source>
        <dbReference type="Proteomes" id="UP001244341"/>
    </source>
</evidence>
<evidence type="ECO:0000313" key="1">
    <source>
        <dbReference type="EMBL" id="WIA15864.1"/>
    </source>
</evidence>
<keyword evidence="2" id="KW-1185">Reference proteome</keyword>
<gene>
    <name evidence="1" type="ORF">OEZ85_012618</name>
</gene>
<dbReference type="Proteomes" id="UP001244341">
    <property type="component" value="Chromosome 7b"/>
</dbReference>
<name>A0ABY8U326_TETOB</name>
<organism evidence="1 2">
    <name type="scientific">Tetradesmus obliquus</name>
    <name type="common">Green alga</name>
    <name type="synonym">Acutodesmus obliquus</name>
    <dbReference type="NCBI Taxonomy" id="3088"/>
    <lineage>
        <taxon>Eukaryota</taxon>
        <taxon>Viridiplantae</taxon>
        <taxon>Chlorophyta</taxon>
        <taxon>core chlorophytes</taxon>
        <taxon>Chlorophyceae</taxon>
        <taxon>CS clade</taxon>
        <taxon>Sphaeropleales</taxon>
        <taxon>Scenedesmaceae</taxon>
        <taxon>Tetradesmus</taxon>
    </lineage>
</organism>
<proteinExistence type="predicted"/>
<dbReference type="EMBL" id="CP126214">
    <property type="protein sequence ID" value="WIA15864.1"/>
    <property type="molecule type" value="Genomic_DNA"/>
</dbReference>
<sequence length="515" mass="54562">MAVVGGLSELAAAFRQQPQQSAPVLEMALRDDSKHRGFHFLMDYNFPAVKDNKDSEALAHEVFGIMEKSLKEAVLKLFAEHGVMVPDDKLSLMATALDELTAPGGASGAAAPTLETMQEYSCSPEGQAELELLRKEISDIKVLVGQQQAVFGQQQAMFGRQQAVMERLLSTQSFFPPASSSAAAAAAPGAEAATGPDFLPTDTTNGNIAKSMPEIEEQAKGLLATGLPASGVSAGGLCDLLQGHELGAGVVCGDGGVSGVGVQHLAAGGRGVADSGAAAAFACSSACRDGVRSQKAFYGVEHFAGSGLERAGHVESVLRVEQGSGRLIAEQSLGSLPARTSVCSEAELLRKLPNFVCWEDAEQRWVTSFKAAGYLQGSELVAYETVFRPRMRQAAAEYMTGSSSTWLLFLLYDRDVRLKVFNENSKLMFGSTQSVFSWGTLDGVIDYRLLVRHQYALEAAKAAVSSKQPSPAAPPRQAPQLQMPECKFASKGHCCMLCGAANHGGSQCRRRGGAF</sequence>
<accession>A0ABY8U326</accession>